<dbReference type="WBParaSite" id="GPLIN_000459500">
    <property type="protein sequence ID" value="GPLIN_000459500"/>
    <property type="gene ID" value="GPLIN_000459500"/>
</dbReference>
<feature type="compositionally biased region" description="Polar residues" evidence="1">
    <location>
        <begin position="47"/>
        <end position="58"/>
    </location>
</feature>
<evidence type="ECO:0000313" key="3">
    <source>
        <dbReference type="WBParaSite" id="GPLIN_000459500"/>
    </source>
</evidence>
<protein>
    <submittedName>
        <fullName evidence="3">DUF1336 domain-containing protein</fullName>
    </submittedName>
</protein>
<reference evidence="2" key="1">
    <citation type="submission" date="2014-05" db="EMBL/GenBank/DDBJ databases">
        <title>The genome and life-stage specific transcriptomes of Globodera pallida elucidate key aspects of plant parasitism by a cyst nematode.</title>
        <authorList>
            <person name="Cotton J.A."/>
            <person name="Lilley C.J."/>
            <person name="Jones L.M."/>
            <person name="Kikuchi T."/>
            <person name="Reid A.J."/>
            <person name="Thorpe P."/>
            <person name="Tsai I.J."/>
            <person name="Beasley H."/>
            <person name="Blok V."/>
            <person name="Cock P.J.A."/>
            <person name="Van den Akker S.E."/>
            <person name="Holroyd N."/>
            <person name="Hunt M."/>
            <person name="Mantelin S."/>
            <person name="Naghra H."/>
            <person name="Pain A."/>
            <person name="Palomares-Rius J.E."/>
            <person name="Zarowiecki M."/>
            <person name="Berriman M."/>
            <person name="Jones J.T."/>
            <person name="Urwin P.E."/>
        </authorList>
    </citation>
    <scope>NUCLEOTIDE SEQUENCE [LARGE SCALE GENOMIC DNA]</scope>
    <source>
        <strain evidence="2">Lindley</strain>
    </source>
</reference>
<name>A0A183BVF7_GLOPA</name>
<evidence type="ECO:0000313" key="2">
    <source>
        <dbReference type="Proteomes" id="UP000050741"/>
    </source>
</evidence>
<organism evidence="2 3">
    <name type="scientific">Globodera pallida</name>
    <name type="common">Potato cyst nematode worm</name>
    <name type="synonym">Heterodera pallida</name>
    <dbReference type="NCBI Taxonomy" id="36090"/>
    <lineage>
        <taxon>Eukaryota</taxon>
        <taxon>Metazoa</taxon>
        <taxon>Ecdysozoa</taxon>
        <taxon>Nematoda</taxon>
        <taxon>Chromadorea</taxon>
        <taxon>Rhabditida</taxon>
        <taxon>Tylenchina</taxon>
        <taxon>Tylenchomorpha</taxon>
        <taxon>Tylenchoidea</taxon>
        <taxon>Heteroderidae</taxon>
        <taxon>Heteroderinae</taxon>
        <taxon>Globodera</taxon>
    </lineage>
</organism>
<reference evidence="3" key="2">
    <citation type="submission" date="2016-06" db="UniProtKB">
        <authorList>
            <consortium name="WormBaseParasite"/>
        </authorList>
    </citation>
    <scope>IDENTIFICATION</scope>
</reference>
<keyword evidence="2" id="KW-1185">Reference proteome</keyword>
<dbReference type="AlphaFoldDB" id="A0A183BVF7"/>
<dbReference type="Proteomes" id="UP000050741">
    <property type="component" value="Unassembled WGS sequence"/>
</dbReference>
<accession>A0A183BVF7</accession>
<sequence length="183" mass="20924">MGKRKHKEEVHDEDDVDEPAAQFREPSLKRIKRERPNDDDSFVADTSLLSNGHHPSSSKACVAGLNGSFREEAGEEPDINDNPVWLVRKPINMPIEDLHKIHFTRKAKYQCQRFPTTTTSAQSNDQRVECHLVKPIRPMIHVVPVCVELCGSTTLTTMPFFRKRLFAPYDGNRWLIINCSKSV</sequence>
<proteinExistence type="predicted"/>
<evidence type="ECO:0000256" key="1">
    <source>
        <dbReference type="SAM" id="MobiDB-lite"/>
    </source>
</evidence>
<feature type="region of interest" description="Disordered" evidence="1">
    <location>
        <begin position="1"/>
        <end position="58"/>
    </location>
</feature>